<dbReference type="GO" id="GO:0034066">
    <property type="term" value="C:Ric1-Rgp1 guanyl-nucleotide exchange factor complex"/>
    <property type="evidence" value="ECO:0007669"/>
    <property type="project" value="InterPro"/>
</dbReference>
<reference evidence="4" key="1">
    <citation type="submission" date="2014-12" db="EMBL/GenBank/DDBJ databases">
        <authorList>
            <person name="Jaenicke S."/>
        </authorList>
    </citation>
    <scope>NUCLEOTIDE SEQUENCE [LARGE SCALE GENOMIC DNA]</scope>
    <source>
        <strain evidence="4">CBS1600</strain>
    </source>
</reference>
<dbReference type="AlphaFoldDB" id="A0A0H5C1L4"/>
<proteinExistence type="predicted"/>
<name>A0A0H5C1L4_CYBJN</name>
<evidence type="ECO:0000313" key="4">
    <source>
        <dbReference type="EMBL" id="CEP21586.1"/>
    </source>
</evidence>
<dbReference type="InterPro" id="IPR040096">
    <property type="entry name" value="Ric1"/>
</dbReference>
<dbReference type="RefSeq" id="XP_020071783.1">
    <property type="nucleotide sequence ID" value="XM_020216256.1"/>
</dbReference>
<dbReference type="GO" id="GO:0005829">
    <property type="term" value="C:cytosol"/>
    <property type="evidence" value="ECO:0007669"/>
    <property type="project" value="TreeGrafter"/>
</dbReference>
<dbReference type="OrthoDB" id="3980261at2759"/>
<dbReference type="EMBL" id="CDQK01000002">
    <property type="protein sequence ID" value="CEP21586.1"/>
    <property type="molecule type" value="Genomic_DNA"/>
</dbReference>
<keyword evidence="7" id="KW-1185">Reference proteome</keyword>
<dbReference type="SUPFAM" id="SSF82171">
    <property type="entry name" value="DPP6 N-terminal domain-like"/>
    <property type="match status" value="1"/>
</dbReference>
<evidence type="ECO:0000313" key="5">
    <source>
        <dbReference type="EMBL" id="ODV74744.1"/>
    </source>
</evidence>
<dbReference type="GeneID" id="30990652"/>
<dbReference type="Proteomes" id="UP000094389">
    <property type="component" value="Unassembled WGS sequence"/>
</dbReference>
<comment type="subcellular location">
    <subcellularLocation>
        <location evidence="1">Membrane</location>
    </subcellularLocation>
</comment>
<dbReference type="EMBL" id="KV453927">
    <property type="protein sequence ID" value="ODV74744.1"/>
    <property type="molecule type" value="Genomic_DNA"/>
</dbReference>
<reference evidence="5 7" key="3">
    <citation type="journal article" date="2016" name="Proc. Natl. Acad. Sci. U.S.A.">
        <title>Comparative genomics of biotechnologically important yeasts.</title>
        <authorList>
            <person name="Riley R."/>
            <person name="Haridas S."/>
            <person name="Wolfe K.H."/>
            <person name="Lopes M.R."/>
            <person name="Hittinger C.T."/>
            <person name="Goeker M."/>
            <person name="Salamov A.A."/>
            <person name="Wisecaver J.H."/>
            <person name="Long T.M."/>
            <person name="Calvey C.H."/>
            <person name="Aerts A.L."/>
            <person name="Barry K.W."/>
            <person name="Choi C."/>
            <person name="Clum A."/>
            <person name="Coughlan A.Y."/>
            <person name="Deshpande S."/>
            <person name="Douglass A.P."/>
            <person name="Hanson S.J."/>
            <person name="Klenk H.-P."/>
            <person name="LaButti K.M."/>
            <person name="Lapidus A."/>
            <person name="Lindquist E.A."/>
            <person name="Lipzen A.M."/>
            <person name="Meier-Kolthoff J.P."/>
            <person name="Ohm R.A."/>
            <person name="Otillar R.P."/>
            <person name="Pangilinan J.L."/>
            <person name="Peng Y."/>
            <person name="Rokas A."/>
            <person name="Rosa C.A."/>
            <person name="Scheuner C."/>
            <person name="Sibirny A.A."/>
            <person name="Slot J.C."/>
            <person name="Stielow J.B."/>
            <person name="Sun H."/>
            <person name="Kurtzman C.P."/>
            <person name="Blackwell M."/>
            <person name="Grigoriev I.V."/>
            <person name="Jeffries T.W."/>
        </authorList>
    </citation>
    <scope>NUCLEOTIDE SEQUENCE [LARGE SCALE GENOMIC DNA]</scope>
    <source>
        <strain evidence="7">ATCC 18201 / CBS 1600 / BCRC 20928 / JCM 3617 / NBRC 0987 / NRRL Y-1542</strain>
        <strain evidence="5">NRRL Y-1542</strain>
    </source>
</reference>
<protein>
    <submittedName>
        <fullName evidence="4">RIC1 protein</fullName>
    </submittedName>
</protein>
<evidence type="ECO:0000259" key="3">
    <source>
        <dbReference type="Pfam" id="PF07064"/>
    </source>
</evidence>
<gene>
    <name evidence="4" type="primary">RIC1</name>
    <name evidence="4" type="ORF">BN1211_1716</name>
    <name evidence="5" type="ORF">CYBJADRAFT_171758</name>
</gene>
<reference evidence="6" key="2">
    <citation type="journal article" date="2015" name="J. Biotechnol.">
        <title>The structure of the Cyberlindnera jadinii genome and its relation to Candida utilis analyzed by the occurrence of single nucleotide polymorphisms.</title>
        <authorList>
            <person name="Rupp O."/>
            <person name="Brinkrolf K."/>
            <person name="Buerth C."/>
            <person name="Kunigo M."/>
            <person name="Schneider J."/>
            <person name="Jaenicke S."/>
            <person name="Goesmann A."/>
            <person name="Puehler A."/>
            <person name="Jaeger K.-E."/>
            <person name="Ernst J.F."/>
        </authorList>
    </citation>
    <scope>NUCLEOTIDE SEQUENCE [LARGE SCALE GENOMIC DNA]</scope>
    <source>
        <strain evidence="6">ATCC 18201 / CBS 1600 / BCRC 20928 / JCM 3617 / NBRC 0987 / NRRL Y-1542</strain>
    </source>
</reference>
<evidence type="ECO:0000313" key="6">
    <source>
        <dbReference type="Proteomes" id="UP000038830"/>
    </source>
</evidence>
<keyword evidence="2" id="KW-0472">Membrane</keyword>
<dbReference type="Proteomes" id="UP000038830">
    <property type="component" value="Unassembled WGS sequence"/>
</dbReference>
<evidence type="ECO:0000256" key="1">
    <source>
        <dbReference type="ARBA" id="ARBA00004370"/>
    </source>
</evidence>
<dbReference type="PANTHER" id="PTHR22746">
    <property type="entry name" value="RAB6A-GEF COMPLEX PARTNER PROTEIN 1"/>
    <property type="match status" value="1"/>
</dbReference>
<organism evidence="4 6">
    <name type="scientific">Cyberlindnera jadinii (strain ATCC 18201 / CBS 1600 / BCRC 20928 / JCM 3617 / NBRC 0987 / NRRL Y-1542)</name>
    <name type="common">Torula yeast</name>
    <name type="synonym">Candida utilis</name>
    <dbReference type="NCBI Taxonomy" id="983966"/>
    <lineage>
        <taxon>Eukaryota</taxon>
        <taxon>Fungi</taxon>
        <taxon>Dikarya</taxon>
        <taxon>Ascomycota</taxon>
        <taxon>Saccharomycotina</taxon>
        <taxon>Saccharomycetes</taxon>
        <taxon>Phaffomycetales</taxon>
        <taxon>Phaffomycetaceae</taxon>
        <taxon>Cyberlindnera</taxon>
    </lineage>
</organism>
<dbReference type="GO" id="GO:0000139">
    <property type="term" value="C:Golgi membrane"/>
    <property type="evidence" value="ECO:0007669"/>
    <property type="project" value="TreeGrafter"/>
</dbReference>
<dbReference type="GO" id="GO:0006886">
    <property type="term" value="P:intracellular protein transport"/>
    <property type="evidence" value="ECO:0007669"/>
    <property type="project" value="InterPro"/>
</dbReference>
<feature type="domain" description="RIC1 C-terminal alpha solenoid region" evidence="3">
    <location>
        <begin position="676"/>
        <end position="840"/>
    </location>
</feature>
<dbReference type="STRING" id="983966.A0A0H5C1L4"/>
<dbReference type="GO" id="GO:0042147">
    <property type="term" value="P:retrograde transport, endosome to Golgi"/>
    <property type="evidence" value="ECO:0007669"/>
    <property type="project" value="TreeGrafter"/>
</dbReference>
<evidence type="ECO:0000256" key="2">
    <source>
        <dbReference type="ARBA" id="ARBA00023136"/>
    </source>
</evidence>
<sequence length="845" mass="96440">MSFPYLVPSSIPIAGIVDIVATNGSEAPIVVLTDDSLHLLDPVHKSPLCKHVRSAASVEVRGFNVKVKVNKTGKLISVITSKSFLLIYSIMGNNGTDMGYDEVFSVYNSSSTLLQNGLVLEKQLSFFNTNPLDLPIHKATVRFKVLLKVAHGVRDVVMFDKYEVVLVTDDNVQLINLESDEPVTLSIEGVVTKVSTLNEDLLAFKDDGSVQLIKRSGRTFVPMETLKVEKVTDCAINENFSLITFVSNDSLVYYNYELHEIIKVLPFKDIKSLQWVNDGDFLLILSTKETWSLLSTFGCKLFDSSDHDYSSPWLTAVKTITISADGTELFSSDGEKFFSQRLLRSTSLSAQINHDLDKPVLVVGSELHVYTGHEMAVASSKAINWHILKIPFEQSHQLPNIKHTSVSSDGKYLAVANSKALLLYSYRDRDWSFYQNDYFNDLTICHLTWFGKLNLLILGIKLADHSELVIFDLRKFKSHERFASEYVVFRYDLPSDIQLINVTDNDIVVYTDNGKFYHIHVGISLTGLKIDLLKVMNHSTLLKSPKNLRSVIKISKDVRNHDILVLNNGELILFREHDSGYRQHLLFDTIEYVYKLNDEEYYMFNGEHIFLVKNLTELIKTRDPSNTVLKLKPQAYPLLLILKRGLFVTLENILTKRKNIELNTITTNNSIFLQDMIRFELTNSNAEEIYQKYCSFKNFPFAMELLLYQTVINDEDLTTIIKLIQVNPLYELNVVSKCLRKIETQYWDRLLKSLGVTPSELVQKAITMKEWRTLGILVVIFLNYDTANAVMSIEEESLISIMKLIYDNAQDDDELWETSFEMLRFLKLLDPTCALLKRCQSALTS</sequence>
<evidence type="ECO:0000313" key="7">
    <source>
        <dbReference type="Proteomes" id="UP000094389"/>
    </source>
</evidence>
<accession>A0A1E4S5G5</accession>
<dbReference type="InterPro" id="IPR009771">
    <property type="entry name" value="RIC1_C"/>
</dbReference>
<dbReference type="OMA" id="DWCFELC"/>
<accession>A0A0H5C1L4</accession>
<dbReference type="Pfam" id="PF07064">
    <property type="entry name" value="RIC1"/>
    <property type="match status" value="1"/>
</dbReference>
<dbReference type="PANTHER" id="PTHR22746:SF10">
    <property type="entry name" value="GUANINE NUCLEOTIDE EXCHANGE FACTOR SUBUNIT RIC1"/>
    <property type="match status" value="1"/>
</dbReference>